<dbReference type="InterPro" id="IPR028976">
    <property type="entry name" value="CheC-like_sf"/>
</dbReference>
<dbReference type="PANTHER" id="PTHR30034:SF3">
    <property type="entry name" value="FLAGELLAR MOTOR SWITCH PROTEIN FLIM"/>
    <property type="match status" value="1"/>
</dbReference>
<feature type="domain" description="Flagellar motor switch protein FliN-like C-terminal" evidence="13">
    <location>
        <begin position="240"/>
        <end position="308"/>
    </location>
</feature>
<evidence type="ECO:0000256" key="1">
    <source>
        <dbReference type="ARBA" id="ARBA00004117"/>
    </source>
</evidence>
<evidence type="ECO:0000256" key="2">
    <source>
        <dbReference type="ARBA" id="ARBA00004417"/>
    </source>
</evidence>
<dbReference type="EMBL" id="JBHUMP010000005">
    <property type="protein sequence ID" value="MFD2739538.1"/>
    <property type="molecule type" value="Genomic_DNA"/>
</dbReference>
<dbReference type="RefSeq" id="WP_386373258.1">
    <property type="nucleotide sequence ID" value="NZ_JBHUMP010000005.1"/>
</dbReference>
<keyword evidence="15" id="KW-1185">Reference proteome</keyword>
<dbReference type="Proteomes" id="UP001597474">
    <property type="component" value="Unassembled WGS sequence"/>
</dbReference>
<dbReference type="Gene3D" id="2.30.330.10">
    <property type="entry name" value="SpoA-like"/>
    <property type="match status" value="1"/>
</dbReference>
<reference evidence="15" key="1">
    <citation type="journal article" date="2019" name="Int. J. Syst. Evol. Microbiol.">
        <title>The Global Catalogue of Microorganisms (GCM) 10K type strain sequencing project: providing services to taxonomists for standard genome sequencing and annotation.</title>
        <authorList>
            <consortium name="The Broad Institute Genomics Platform"/>
            <consortium name="The Broad Institute Genome Sequencing Center for Infectious Disease"/>
            <person name="Wu L."/>
            <person name="Ma J."/>
        </authorList>
    </citation>
    <scope>NUCLEOTIDE SEQUENCE [LARGE SCALE GENOMIC DNA]</scope>
    <source>
        <strain evidence="15">TISTR 2562</strain>
    </source>
</reference>
<evidence type="ECO:0000313" key="15">
    <source>
        <dbReference type="Proteomes" id="UP001597474"/>
    </source>
</evidence>
<dbReference type="Pfam" id="PF02154">
    <property type="entry name" value="FliM"/>
    <property type="match status" value="1"/>
</dbReference>
<comment type="caution">
    <text evidence="14">The sequence shown here is derived from an EMBL/GenBank/DDBJ whole genome shotgun (WGS) entry which is preliminary data.</text>
</comment>
<evidence type="ECO:0000256" key="7">
    <source>
        <dbReference type="ARBA" id="ARBA00022519"/>
    </source>
</evidence>
<comment type="function">
    <text evidence="11">FliM is one of three proteins (FliG, FliN, FliM) that forms the rotor-mounted switch complex (C ring), located at the base of the basal body. This complex interacts with the CheY and CheZ chemotaxis proteins, in addition to contacting components of the motor that determine the direction of flagellar rotation.</text>
</comment>
<evidence type="ECO:0000256" key="5">
    <source>
        <dbReference type="ARBA" id="ARBA00022475"/>
    </source>
</evidence>
<keyword evidence="6" id="KW-0145">Chemotaxis</keyword>
<dbReference type="InterPro" id="IPR001543">
    <property type="entry name" value="FliN-like_C"/>
</dbReference>
<keyword evidence="14" id="KW-0969">Cilium</keyword>
<protein>
    <recommendedName>
        <fullName evidence="4">Flagellar motor switch protein FliM</fullName>
    </recommendedName>
</protein>
<evidence type="ECO:0000256" key="6">
    <source>
        <dbReference type="ARBA" id="ARBA00022500"/>
    </source>
</evidence>
<dbReference type="SUPFAM" id="SSF101801">
    <property type="entry name" value="Surface presentation of antigens (SPOA)"/>
    <property type="match status" value="1"/>
</dbReference>
<keyword evidence="7" id="KW-0997">Cell inner membrane</keyword>
<evidence type="ECO:0000256" key="3">
    <source>
        <dbReference type="ARBA" id="ARBA00011049"/>
    </source>
</evidence>
<feature type="region of interest" description="Disordered" evidence="12">
    <location>
        <begin position="306"/>
        <end position="349"/>
    </location>
</feature>
<proteinExistence type="inferred from homology"/>
<gene>
    <name evidence="14" type="ORF">ACFSUD_08165</name>
</gene>
<dbReference type="PANTHER" id="PTHR30034">
    <property type="entry name" value="FLAGELLAR MOTOR SWITCH PROTEIN FLIM"/>
    <property type="match status" value="1"/>
</dbReference>
<evidence type="ECO:0000256" key="8">
    <source>
        <dbReference type="ARBA" id="ARBA00022779"/>
    </source>
</evidence>
<evidence type="ECO:0000256" key="12">
    <source>
        <dbReference type="SAM" id="MobiDB-lite"/>
    </source>
</evidence>
<dbReference type="Pfam" id="PF01052">
    <property type="entry name" value="FliMN_C"/>
    <property type="match status" value="1"/>
</dbReference>
<keyword evidence="14" id="KW-0966">Cell projection</keyword>
<keyword evidence="14" id="KW-0282">Flagellum</keyword>
<evidence type="ECO:0000256" key="9">
    <source>
        <dbReference type="ARBA" id="ARBA00023136"/>
    </source>
</evidence>
<keyword evidence="8" id="KW-0283">Flagellar rotation</keyword>
<evidence type="ECO:0000256" key="11">
    <source>
        <dbReference type="ARBA" id="ARBA00025044"/>
    </source>
</evidence>
<sequence>MAGLENNELFEGSGAVSSVQTRDIQQEIIDRASAGFQPLPMLDVIFKRLAAGLAATLKARAGLIVEIDFDKLRYASWGEIVAGAEENGICALADCRPWNGPMAVVLDNEFIFAALESQLGGTPRPGTAPKRAASIIERHISRHLVELILADLSANVARLTEARFIVDAIEPVRQMAALQPAGAACATARLMVSIGECRGHIDVILPLATLEPARKILSRMFLGEKLGGDTSWRDHIVSNISGSNVTLTAQICEVPVPLAQILTWERGTTIDLGILASQEVSLICSGLPVLYGSAGRRENGNVALRISREAEAPVPEEEEGGTARRPAPGPDHNDAAPPRAPATINAGEP</sequence>
<evidence type="ECO:0000259" key="13">
    <source>
        <dbReference type="Pfam" id="PF01052"/>
    </source>
</evidence>
<dbReference type="Gene3D" id="3.40.1550.10">
    <property type="entry name" value="CheC-like"/>
    <property type="match status" value="1"/>
</dbReference>
<organism evidence="14 15">
    <name type="scientific">Sulfitobacter aestuarii</name>
    <dbReference type="NCBI Taxonomy" id="2161676"/>
    <lineage>
        <taxon>Bacteria</taxon>
        <taxon>Pseudomonadati</taxon>
        <taxon>Pseudomonadota</taxon>
        <taxon>Alphaproteobacteria</taxon>
        <taxon>Rhodobacterales</taxon>
        <taxon>Roseobacteraceae</taxon>
        <taxon>Sulfitobacter</taxon>
    </lineage>
</organism>
<name>A0ABW5U2C9_9RHOB</name>
<keyword evidence="5" id="KW-1003">Cell membrane</keyword>
<evidence type="ECO:0000313" key="14">
    <source>
        <dbReference type="EMBL" id="MFD2739538.1"/>
    </source>
</evidence>
<dbReference type="InterPro" id="IPR036429">
    <property type="entry name" value="SpoA-like_sf"/>
</dbReference>
<accession>A0ABW5U2C9</accession>
<keyword evidence="9" id="KW-0472">Membrane</keyword>
<dbReference type="CDD" id="cd17908">
    <property type="entry name" value="FliM"/>
    <property type="match status" value="1"/>
</dbReference>
<comment type="similarity">
    <text evidence="3">Belongs to the FliM family.</text>
</comment>
<comment type="subcellular location">
    <subcellularLocation>
        <location evidence="1">Bacterial flagellum basal body</location>
    </subcellularLocation>
    <subcellularLocation>
        <location evidence="2">Cell inner membrane</location>
        <topology evidence="2">Peripheral membrane protein</topology>
    </subcellularLocation>
</comment>
<dbReference type="InterPro" id="IPR001689">
    <property type="entry name" value="Flag_FliM"/>
</dbReference>
<keyword evidence="10" id="KW-0975">Bacterial flagellum</keyword>
<evidence type="ECO:0000256" key="4">
    <source>
        <dbReference type="ARBA" id="ARBA00021898"/>
    </source>
</evidence>
<evidence type="ECO:0000256" key="10">
    <source>
        <dbReference type="ARBA" id="ARBA00023143"/>
    </source>
</evidence>